<sequence>MVSKEIRDIIENYLEAYNSFEIEGMVNLLHKDIIFRNISYGETTTETRGIQAFRELAEQSSTMFSSRRQIITEYSVIDDKVEVGIDYEGILAVDLPNGLKIGEKLQLNGKSKFEIEEGKISLIEDYS</sequence>
<dbReference type="SUPFAM" id="SSF54427">
    <property type="entry name" value="NTF2-like"/>
    <property type="match status" value="1"/>
</dbReference>
<protein>
    <recommendedName>
        <fullName evidence="1">SnoaL-like domain-containing protein</fullName>
    </recommendedName>
</protein>
<keyword evidence="3" id="KW-1185">Reference proteome</keyword>
<dbReference type="EMBL" id="MBTG01000005">
    <property type="protein sequence ID" value="OPH60055.1"/>
    <property type="molecule type" value="Genomic_DNA"/>
</dbReference>
<accession>A0A1V4HQR4</accession>
<dbReference type="STRING" id="1469647.BC351_19105"/>
<dbReference type="AlphaFoldDB" id="A0A1V4HQR4"/>
<name>A0A1V4HQR4_9BACL</name>
<evidence type="ECO:0000313" key="3">
    <source>
        <dbReference type="Proteomes" id="UP000190626"/>
    </source>
</evidence>
<dbReference type="Pfam" id="PF12680">
    <property type="entry name" value="SnoaL_2"/>
    <property type="match status" value="1"/>
</dbReference>
<organism evidence="2 3">
    <name type="scientific">Paenibacillus ferrarius</name>
    <dbReference type="NCBI Taxonomy" id="1469647"/>
    <lineage>
        <taxon>Bacteria</taxon>
        <taxon>Bacillati</taxon>
        <taxon>Bacillota</taxon>
        <taxon>Bacilli</taxon>
        <taxon>Bacillales</taxon>
        <taxon>Paenibacillaceae</taxon>
        <taxon>Paenibacillus</taxon>
    </lineage>
</organism>
<dbReference type="InterPro" id="IPR032710">
    <property type="entry name" value="NTF2-like_dom_sf"/>
</dbReference>
<gene>
    <name evidence="2" type="ORF">BC351_19105</name>
</gene>
<dbReference type="Gene3D" id="3.10.450.50">
    <property type="match status" value="1"/>
</dbReference>
<dbReference type="RefSeq" id="WP_079410234.1">
    <property type="nucleotide sequence ID" value="NZ_MBTG01000005.1"/>
</dbReference>
<reference evidence="3" key="1">
    <citation type="submission" date="2016-07" db="EMBL/GenBank/DDBJ databases">
        <authorList>
            <person name="Florea S."/>
            <person name="Webb J.S."/>
            <person name="Jaromczyk J."/>
            <person name="Schardl C.L."/>
        </authorList>
    </citation>
    <scope>NUCLEOTIDE SEQUENCE [LARGE SCALE GENOMIC DNA]</scope>
    <source>
        <strain evidence="3">CY1</strain>
    </source>
</reference>
<dbReference type="InterPro" id="IPR037401">
    <property type="entry name" value="SnoaL-like"/>
</dbReference>
<dbReference type="Proteomes" id="UP000190626">
    <property type="component" value="Unassembled WGS sequence"/>
</dbReference>
<feature type="domain" description="SnoaL-like" evidence="1">
    <location>
        <begin position="10"/>
        <end position="121"/>
    </location>
</feature>
<comment type="caution">
    <text evidence="2">The sequence shown here is derived from an EMBL/GenBank/DDBJ whole genome shotgun (WGS) entry which is preliminary data.</text>
</comment>
<dbReference type="OrthoDB" id="582835at2"/>
<evidence type="ECO:0000313" key="2">
    <source>
        <dbReference type="EMBL" id="OPH60055.1"/>
    </source>
</evidence>
<proteinExistence type="predicted"/>
<evidence type="ECO:0000259" key="1">
    <source>
        <dbReference type="Pfam" id="PF12680"/>
    </source>
</evidence>